<keyword evidence="1" id="KW-1133">Transmembrane helix</keyword>
<evidence type="ECO:0000313" key="2">
    <source>
        <dbReference type="EMBL" id="OKH26413.1"/>
    </source>
</evidence>
<feature type="transmembrane region" description="Helical" evidence="1">
    <location>
        <begin position="12"/>
        <end position="29"/>
    </location>
</feature>
<dbReference type="Proteomes" id="UP000185984">
    <property type="component" value="Unassembled WGS sequence"/>
</dbReference>
<reference evidence="2 3" key="1">
    <citation type="submission" date="2016-11" db="EMBL/GenBank/DDBJ databases">
        <title>Draft Genome Sequences of Nine Cyanobacterial Strains from Diverse Habitats.</title>
        <authorList>
            <person name="Zhu T."/>
            <person name="Hou S."/>
            <person name="Lu X."/>
            <person name="Hess W.R."/>
        </authorList>
    </citation>
    <scope>NUCLEOTIDE SEQUENCE [LARGE SCALE GENOMIC DNA]</scope>
    <source>
        <strain evidence="2 3">5.2 s.c.1</strain>
    </source>
</reference>
<organism evidence="2 3">
    <name type="scientific">Chroogloeocystis siderophila 5.2 s.c.1</name>
    <dbReference type="NCBI Taxonomy" id="247279"/>
    <lineage>
        <taxon>Bacteria</taxon>
        <taxon>Bacillati</taxon>
        <taxon>Cyanobacteriota</taxon>
        <taxon>Cyanophyceae</taxon>
        <taxon>Oscillatoriophycideae</taxon>
        <taxon>Chroococcales</taxon>
        <taxon>Chroococcaceae</taxon>
        <taxon>Chroogloeocystis</taxon>
    </lineage>
</organism>
<dbReference type="AlphaFoldDB" id="A0A1U7HS46"/>
<keyword evidence="1" id="KW-0812">Transmembrane</keyword>
<dbReference type="EMBL" id="MRCC01000008">
    <property type="protein sequence ID" value="OKH26413.1"/>
    <property type="molecule type" value="Genomic_DNA"/>
</dbReference>
<protein>
    <recommendedName>
        <fullName evidence="4">DUF4175 domain-containing protein</fullName>
    </recommendedName>
</protein>
<proteinExistence type="predicted"/>
<evidence type="ECO:0000313" key="3">
    <source>
        <dbReference type="Proteomes" id="UP000185984"/>
    </source>
</evidence>
<accession>A0A1U7HS46</accession>
<name>A0A1U7HS46_9CHRO</name>
<evidence type="ECO:0008006" key="4">
    <source>
        <dbReference type="Google" id="ProtNLM"/>
    </source>
</evidence>
<keyword evidence="1" id="KW-0472">Membrane</keyword>
<keyword evidence="3" id="KW-1185">Reference proteome</keyword>
<sequence>MSRTRRHRNIRATQLFIIFAGVTVLVWVLRGLGLLTFLPGGILWILILLSVITGIWSRFQR</sequence>
<evidence type="ECO:0000256" key="1">
    <source>
        <dbReference type="SAM" id="Phobius"/>
    </source>
</evidence>
<gene>
    <name evidence="2" type="ORF">NIES1031_11740</name>
</gene>
<feature type="transmembrane region" description="Helical" evidence="1">
    <location>
        <begin position="35"/>
        <end position="56"/>
    </location>
</feature>
<dbReference type="RefSeq" id="WP_073549555.1">
    <property type="nucleotide sequence ID" value="NZ_CAWMVK010000042.1"/>
</dbReference>
<comment type="caution">
    <text evidence="2">The sequence shown here is derived from an EMBL/GenBank/DDBJ whole genome shotgun (WGS) entry which is preliminary data.</text>
</comment>